<keyword evidence="1" id="KW-0812">Transmembrane</keyword>
<proteinExistence type="predicted"/>
<keyword evidence="1" id="KW-0472">Membrane</keyword>
<dbReference type="AlphaFoldDB" id="A0A5B7GMD1"/>
<accession>A0A5B7GMD1</accession>
<name>A0A5B7GMD1_PORTR</name>
<keyword evidence="1" id="KW-1133">Transmembrane helix</keyword>
<evidence type="ECO:0000313" key="2">
    <source>
        <dbReference type="EMBL" id="MPC60132.1"/>
    </source>
</evidence>
<reference evidence="2 3" key="1">
    <citation type="submission" date="2019-05" db="EMBL/GenBank/DDBJ databases">
        <title>Another draft genome of Portunus trituberculatus and its Hox gene families provides insights of decapod evolution.</title>
        <authorList>
            <person name="Jeong J.-H."/>
            <person name="Song I."/>
            <person name="Kim S."/>
            <person name="Choi T."/>
            <person name="Kim D."/>
            <person name="Ryu S."/>
            <person name="Kim W."/>
        </authorList>
    </citation>
    <scope>NUCLEOTIDE SEQUENCE [LARGE SCALE GENOMIC DNA]</scope>
    <source>
        <tissue evidence="2">Muscle</tissue>
    </source>
</reference>
<gene>
    <name evidence="2" type="ORF">E2C01_054169</name>
</gene>
<dbReference type="Proteomes" id="UP000324222">
    <property type="component" value="Unassembled WGS sequence"/>
</dbReference>
<feature type="transmembrane region" description="Helical" evidence="1">
    <location>
        <begin position="51"/>
        <end position="70"/>
    </location>
</feature>
<dbReference type="EMBL" id="VSRR010017215">
    <property type="protein sequence ID" value="MPC60132.1"/>
    <property type="molecule type" value="Genomic_DNA"/>
</dbReference>
<feature type="transmembrane region" description="Helical" evidence="1">
    <location>
        <begin position="20"/>
        <end position="39"/>
    </location>
</feature>
<organism evidence="2 3">
    <name type="scientific">Portunus trituberculatus</name>
    <name type="common">Swimming crab</name>
    <name type="synonym">Neptunus trituberculatus</name>
    <dbReference type="NCBI Taxonomy" id="210409"/>
    <lineage>
        <taxon>Eukaryota</taxon>
        <taxon>Metazoa</taxon>
        <taxon>Ecdysozoa</taxon>
        <taxon>Arthropoda</taxon>
        <taxon>Crustacea</taxon>
        <taxon>Multicrustacea</taxon>
        <taxon>Malacostraca</taxon>
        <taxon>Eumalacostraca</taxon>
        <taxon>Eucarida</taxon>
        <taxon>Decapoda</taxon>
        <taxon>Pleocyemata</taxon>
        <taxon>Brachyura</taxon>
        <taxon>Eubrachyura</taxon>
        <taxon>Portunoidea</taxon>
        <taxon>Portunidae</taxon>
        <taxon>Portuninae</taxon>
        <taxon>Portunus</taxon>
    </lineage>
</organism>
<comment type="caution">
    <text evidence="2">The sequence shown here is derived from an EMBL/GenBank/DDBJ whole genome shotgun (WGS) entry which is preliminary data.</text>
</comment>
<evidence type="ECO:0000256" key="1">
    <source>
        <dbReference type="SAM" id="Phobius"/>
    </source>
</evidence>
<evidence type="ECO:0000313" key="3">
    <source>
        <dbReference type="Proteomes" id="UP000324222"/>
    </source>
</evidence>
<keyword evidence="3" id="KW-1185">Reference proteome</keyword>
<sequence length="75" mass="8501">MEVVTLIAPPQQPLKELPLFFSSPVHLYNFLPLLIVDCFLTSPRAHSHHVFTILTFTPSLLALLTPTVYIRHLGH</sequence>
<protein>
    <submittedName>
        <fullName evidence="2">Uncharacterized protein</fullName>
    </submittedName>
</protein>